<protein>
    <recommendedName>
        <fullName evidence="3">3-phosphoshikimate 1-carboxyvinyltransferase</fullName>
        <ecNumber evidence="3">2.5.1.19</ecNumber>
    </recommendedName>
    <alternativeName>
        <fullName evidence="7">5-enolpyruvylshikimate-3-phosphate synthase</fullName>
    </alternativeName>
</protein>
<dbReference type="PANTHER" id="PTHR21090:SF5">
    <property type="entry name" value="PENTAFUNCTIONAL AROM POLYPEPTIDE"/>
    <property type="match status" value="1"/>
</dbReference>
<dbReference type="InterPro" id="IPR036968">
    <property type="entry name" value="Enolpyruvate_Tfrase_sf"/>
</dbReference>
<dbReference type="GO" id="GO:0009423">
    <property type="term" value="P:chorismate biosynthetic process"/>
    <property type="evidence" value="ECO:0007669"/>
    <property type="project" value="UniProtKB-UniPathway"/>
</dbReference>
<dbReference type="KEGG" id="bgp:BGL_2c15870"/>
<dbReference type="InterPro" id="IPR013792">
    <property type="entry name" value="RNA3'P_cycl/enolpyr_Trfase_a/b"/>
</dbReference>
<keyword evidence="4" id="KW-0028">Amino-acid biosynthesis</keyword>
<comment type="similarity">
    <text evidence="2">Belongs to the EPSP synthase family.</text>
</comment>
<dbReference type="KEGG" id="bpla:bpln_2g16560"/>
<comment type="pathway">
    <text evidence="1">Metabolic intermediate biosynthesis; chorismate biosynthesis; chorismate from D-erythrose 4-phosphate and phosphoenolpyruvate: step 6/7.</text>
</comment>
<keyword evidence="6" id="KW-0057">Aromatic amino acid biosynthesis</keyword>
<keyword evidence="5 10" id="KW-0808">Transferase</keyword>
<accession>A0A0B6S5F7</accession>
<keyword evidence="11" id="KW-1185">Reference proteome</keyword>
<dbReference type="AlphaFoldDB" id="A0A0B6S5F7"/>
<dbReference type="UniPathway" id="UPA00053">
    <property type="reaction ID" value="UER00089"/>
</dbReference>
<dbReference type="InterPro" id="IPR006264">
    <property type="entry name" value="EPSP_synthase"/>
</dbReference>
<reference evidence="11" key="1">
    <citation type="submission" date="2011-03" db="EMBL/GenBank/DDBJ databases">
        <authorList>
            <person name="Voget S."/>
            <person name="Streit W.R."/>
            <person name="Jaeger K.E."/>
            <person name="Daniel R."/>
        </authorList>
    </citation>
    <scope>NUCLEOTIDE SEQUENCE [LARGE SCALE GENOMIC DNA]</scope>
    <source>
        <strain evidence="11">PG1</strain>
    </source>
</reference>
<dbReference type="InterPro" id="IPR001986">
    <property type="entry name" value="Enolpyruvate_Tfrase_dom"/>
</dbReference>
<dbReference type="SUPFAM" id="SSF55205">
    <property type="entry name" value="EPT/RTPC-like"/>
    <property type="match status" value="1"/>
</dbReference>
<evidence type="ECO:0000313" key="11">
    <source>
        <dbReference type="Proteomes" id="UP000031838"/>
    </source>
</evidence>
<gene>
    <name evidence="10" type="primary">aroA1</name>
    <name evidence="10" type="ORF">BGL_2c15870</name>
</gene>
<dbReference type="PANTHER" id="PTHR21090">
    <property type="entry name" value="AROM/DEHYDROQUINATE SYNTHASE"/>
    <property type="match status" value="1"/>
</dbReference>
<dbReference type="Proteomes" id="UP000031838">
    <property type="component" value="Chromosome 2"/>
</dbReference>
<dbReference type="CDD" id="cd01556">
    <property type="entry name" value="EPSP_synthase"/>
    <property type="match status" value="1"/>
</dbReference>
<proteinExistence type="inferred from homology"/>
<dbReference type="PIRSF" id="PIRSF000505">
    <property type="entry name" value="EPSPS"/>
    <property type="match status" value="1"/>
</dbReference>
<evidence type="ECO:0000256" key="3">
    <source>
        <dbReference type="ARBA" id="ARBA00012450"/>
    </source>
</evidence>
<evidence type="ECO:0000256" key="7">
    <source>
        <dbReference type="ARBA" id="ARBA00030046"/>
    </source>
</evidence>
<reference evidence="10 11" key="2">
    <citation type="journal article" date="2016" name="Appl. Microbiol. Biotechnol.">
        <title>Mutations improving production and secretion of extracellular lipase by Burkholderia glumae PG1.</title>
        <authorList>
            <person name="Knapp A."/>
            <person name="Voget S."/>
            <person name="Gao R."/>
            <person name="Zaburannyi N."/>
            <person name="Krysciak D."/>
            <person name="Breuer M."/>
            <person name="Hauer B."/>
            <person name="Streit W.R."/>
            <person name="Muller R."/>
            <person name="Daniel R."/>
            <person name="Jaeger K.E."/>
        </authorList>
    </citation>
    <scope>NUCLEOTIDE SEQUENCE [LARGE SCALE GENOMIC DNA]</scope>
    <source>
        <strain evidence="10 11">PG1</strain>
    </source>
</reference>
<dbReference type="EMBL" id="CP002581">
    <property type="protein sequence ID" value="AJK49654.1"/>
    <property type="molecule type" value="Genomic_DNA"/>
</dbReference>
<evidence type="ECO:0000256" key="2">
    <source>
        <dbReference type="ARBA" id="ARBA00009948"/>
    </source>
</evidence>
<dbReference type="GO" id="GO:0009073">
    <property type="term" value="P:aromatic amino acid family biosynthetic process"/>
    <property type="evidence" value="ECO:0007669"/>
    <property type="project" value="UniProtKB-KW"/>
</dbReference>
<sequence>MYLRVEPIKQLGRDMRVPASKPETQRAILAATLAAGTSIIHNDLRCLETETMKTACRKLGAIIEETDDSLVITGAGGRFSTDIHVIDAKGSGLVFRTMMALNCMRGFPTILTGDATLRRRVMKPLFDALHSLGASFTFLGDDDKAPVINWGKALKGTRCQLAGDISSQFVTAILMAAPFGEHSVDIEMTSPVLSNSYIAQTLEILRLAGINVEASPDYAAYRVHPGAYQPFETEINADFTSLSYLLMACVLFPGHYRIAGIDAATLQGEQLFVEIAEALGATMRYEAGRVLHVDSTAASLDGQFEFDVSHGPNIIPTLVALSLFVKGKFTVRGGAVTRFHKSSRIESMVAEVLKLGADIEILYHPDGHVDGFVTRGRARYAGGVSLSSQGDHRNFMSLFVAALRFDKACNLDGYSDVTCSFPDFLDQFQALGVQSTASAHYVVEAADE</sequence>
<evidence type="ECO:0000256" key="1">
    <source>
        <dbReference type="ARBA" id="ARBA00004811"/>
    </source>
</evidence>
<evidence type="ECO:0000313" key="10">
    <source>
        <dbReference type="EMBL" id="AJK49654.1"/>
    </source>
</evidence>
<dbReference type="Gene3D" id="3.65.10.10">
    <property type="entry name" value="Enolpyruvate transferase domain"/>
    <property type="match status" value="2"/>
</dbReference>
<dbReference type="Pfam" id="PF00275">
    <property type="entry name" value="EPSP_synthase"/>
    <property type="match status" value="1"/>
</dbReference>
<comment type="catalytic activity">
    <reaction evidence="8">
        <text>3-phosphoshikimate + phosphoenolpyruvate = 5-O-(1-carboxyvinyl)-3-phosphoshikimate + phosphate</text>
        <dbReference type="Rhea" id="RHEA:21256"/>
        <dbReference type="ChEBI" id="CHEBI:43474"/>
        <dbReference type="ChEBI" id="CHEBI:57701"/>
        <dbReference type="ChEBI" id="CHEBI:58702"/>
        <dbReference type="ChEBI" id="CHEBI:145989"/>
        <dbReference type="EC" id="2.5.1.19"/>
    </reaction>
    <physiologicalReaction direction="left-to-right" evidence="8">
        <dbReference type="Rhea" id="RHEA:21257"/>
    </physiologicalReaction>
</comment>
<dbReference type="GO" id="GO:0003866">
    <property type="term" value="F:3-phosphoshikimate 1-carboxyvinyltransferase activity"/>
    <property type="evidence" value="ECO:0007669"/>
    <property type="project" value="UniProtKB-EC"/>
</dbReference>
<evidence type="ECO:0000256" key="5">
    <source>
        <dbReference type="ARBA" id="ARBA00022679"/>
    </source>
</evidence>
<feature type="domain" description="Enolpyruvate transferase" evidence="9">
    <location>
        <begin position="6"/>
        <end position="427"/>
    </location>
</feature>
<dbReference type="RefSeq" id="WP_042628055.1">
    <property type="nucleotide sequence ID" value="NZ_BSTO01000010.1"/>
</dbReference>
<evidence type="ECO:0000256" key="8">
    <source>
        <dbReference type="ARBA" id="ARBA00044633"/>
    </source>
</evidence>
<dbReference type="EC" id="2.5.1.19" evidence="3"/>
<name>A0A0B6S5F7_BURPL</name>
<evidence type="ECO:0000256" key="4">
    <source>
        <dbReference type="ARBA" id="ARBA00022605"/>
    </source>
</evidence>
<organism evidence="10 11">
    <name type="scientific">Burkholderia plantarii</name>
    <dbReference type="NCBI Taxonomy" id="41899"/>
    <lineage>
        <taxon>Bacteria</taxon>
        <taxon>Pseudomonadati</taxon>
        <taxon>Pseudomonadota</taxon>
        <taxon>Betaproteobacteria</taxon>
        <taxon>Burkholderiales</taxon>
        <taxon>Burkholderiaceae</taxon>
        <taxon>Burkholderia</taxon>
    </lineage>
</organism>
<dbReference type="GO" id="GO:0008652">
    <property type="term" value="P:amino acid biosynthetic process"/>
    <property type="evidence" value="ECO:0007669"/>
    <property type="project" value="UniProtKB-KW"/>
</dbReference>
<evidence type="ECO:0000256" key="6">
    <source>
        <dbReference type="ARBA" id="ARBA00023141"/>
    </source>
</evidence>
<evidence type="ECO:0000259" key="9">
    <source>
        <dbReference type="Pfam" id="PF00275"/>
    </source>
</evidence>
<dbReference type="HOGENOM" id="CLU_024321_0_0_4"/>